<dbReference type="FunFam" id="3.40.1010.10:FF:000001">
    <property type="entry name" value="Siroheme synthase"/>
    <property type="match status" value="1"/>
</dbReference>
<dbReference type="InterPro" id="IPR014777">
    <property type="entry name" value="4pyrrole_Mease_sub1"/>
</dbReference>
<evidence type="ECO:0000313" key="9">
    <source>
        <dbReference type="Proteomes" id="UP000253508"/>
    </source>
</evidence>
<dbReference type="Proteomes" id="UP000253508">
    <property type="component" value="Unassembled WGS sequence"/>
</dbReference>
<dbReference type="PANTHER" id="PTHR45790:SF3">
    <property type="entry name" value="S-ADENOSYL-L-METHIONINE-DEPENDENT UROPORPHYRINOGEN III METHYLTRANSFERASE, CHLOROPLASTIC"/>
    <property type="match status" value="1"/>
</dbReference>
<dbReference type="Gene3D" id="3.40.1010.10">
    <property type="entry name" value="Cobalt-precorrin-4 Transmethylase, Domain 1"/>
    <property type="match status" value="1"/>
</dbReference>
<dbReference type="InterPro" id="IPR012409">
    <property type="entry name" value="Sirohaem_synth"/>
</dbReference>
<evidence type="ECO:0000256" key="4">
    <source>
        <dbReference type="ARBA" id="ARBA00022691"/>
    </source>
</evidence>
<feature type="domain" description="Tetrapyrrole methylase" evidence="7">
    <location>
        <begin position="165"/>
        <end position="372"/>
    </location>
</feature>
<dbReference type="InterPro" id="IPR050161">
    <property type="entry name" value="Siro_Cobalamin_biosynth"/>
</dbReference>
<accession>A0A367Y2H9</accession>
<keyword evidence="5" id="KW-0627">Porphyrin biosynthesis</keyword>
<evidence type="ECO:0000256" key="1">
    <source>
        <dbReference type="ARBA" id="ARBA00012162"/>
    </source>
</evidence>
<feature type="active site" description="Proton donor" evidence="6">
    <location>
        <position position="217"/>
    </location>
</feature>
<organism evidence="8 9">
    <name type="scientific">Microbacterium sorbitolivorans</name>
    <dbReference type="NCBI Taxonomy" id="1867410"/>
    <lineage>
        <taxon>Bacteria</taxon>
        <taxon>Bacillati</taxon>
        <taxon>Actinomycetota</taxon>
        <taxon>Actinomycetes</taxon>
        <taxon>Micrococcales</taxon>
        <taxon>Microbacteriaceae</taxon>
        <taxon>Microbacterium</taxon>
    </lineage>
</organism>
<dbReference type="InterPro" id="IPR035996">
    <property type="entry name" value="4pyrrol_Methylase_sf"/>
</dbReference>
<dbReference type="EC" id="2.1.1.107" evidence="1"/>
<keyword evidence="2 8" id="KW-0489">Methyltransferase</keyword>
<name>A0A367Y2H9_9MICO</name>
<feature type="active site" description="Proton acceptor" evidence="6">
    <location>
        <position position="195"/>
    </location>
</feature>
<dbReference type="SUPFAM" id="SSF51735">
    <property type="entry name" value="NAD(P)-binding Rossmann-fold domains"/>
    <property type="match status" value="1"/>
</dbReference>
<evidence type="ECO:0000256" key="2">
    <source>
        <dbReference type="ARBA" id="ARBA00022603"/>
    </source>
</evidence>
<reference evidence="8 9" key="1">
    <citation type="submission" date="2018-07" db="EMBL/GenBank/DDBJ databases">
        <title>Microbacterium endoborsara sp. nov., a novel actinobacterium isolated from Borszczowia aralocaspica.</title>
        <authorList>
            <person name="An D."/>
        </authorList>
    </citation>
    <scope>NUCLEOTIDE SEQUENCE [LARGE SCALE GENOMIC DNA]</scope>
    <source>
        <strain evidence="8 9">C1.15228</strain>
    </source>
</reference>
<dbReference type="CDD" id="cd11642">
    <property type="entry name" value="SUMT"/>
    <property type="match status" value="1"/>
</dbReference>
<dbReference type="NCBIfam" id="NF004790">
    <property type="entry name" value="PRK06136.1"/>
    <property type="match status" value="1"/>
</dbReference>
<dbReference type="GO" id="GO:0051287">
    <property type="term" value="F:NAD binding"/>
    <property type="evidence" value="ECO:0007669"/>
    <property type="project" value="InterPro"/>
</dbReference>
<dbReference type="RefSeq" id="WP_114117699.1">
    <property type="nucleotide sequence ID" value="NZ_BMHU01000003.1"/>
</dbReference>
<dbReference type="GO" id="GO:0032259">
    <property type="term" value="P:methylation"/>
    <property type="evidence" value="ECO:0007669"/>
    <property type="project" value="UniProtKB-KW"/>
</dbReference>
<comment type="caution">
    <text evidence="8">The sequence shown here is derived from an EMBL/GenBank/DDBJ whole genome shotgun (WGS) entry which is preliminary data.</text>
</comment>
<dbReference type="NCBIfam" id="TIGR01469">
    <property type="entry name" value="cobA_cysG_Cterm"/>
    <property type="match status" value="1"/>
</dbReference>
<dbReference type="InterPro" id="IPR006366">
    <property type="entry name" value="CobA/CysG_C"/>
</dbReference>
<evidence type="ECO:0000259" key="7">
    <source>
        <dbReference type="Pfam" id="PF00590"/>
    </source>
</evidence>
<dbReference type="GO" id="GO:0009236">
    <property type="term" value="P:cobalamin biosynthetic process"/>
    <property type="evidence" value="ECO:0007669"/>
    <property type="project" value="InterPro"/>
</dbReference>
<evidence type="ECO:0000256" key="6">
    <source>
        <dbReference type="PIRSR" id="PIRSR036426-1"/>
    </source>
</evidence>
<dbReference type="PANTHER" id="PTHR45790">
    <property type="entry name" value="SIROHEME SYNTHASE-RELATED"/>
    <property type="match status" value="1"/>
</dbReference>
<dbReference type="InterPro" id="IPR014776">
    <property type="entry name" value="4pyrrole_Mease_sub2"/>
</dbReference>
<dbReference type="GO" id="GO:0004851">
    <property type="term" value="F:uroporphyrin-III C-methyltransferase activity"/>
    <property type="evidence" value="ECO:0007669"/>
    <property type="project" value="UniProtKB-EC"/>
</dbReference>
<dbReference type="OrthoDB" id="9815856at2"/>
<evidence type="ECO:0000256" key="3">
    <source>
        <dbReference type="ARBA" id="ARBA00022679"/>
    </source>
</evidence>
<dbReference type="GO" id="GO:0019354">
    <property type="term" value="P:siroheme biosynthetic process"/>
    <property type="evidence" value="ECO:0007669"/>
    <property type="project" value="InterPro"/>
</dbReference>
<dbReference type="InterPro" id="IPR036291">
    <property type="entry name" value="NAD(P)-bd_dom_sf"/>
</dbReference>
<dbReference type="EMBL" id="QORO01000002">
    <property type="protein sequence ID" value="RCK60085.1"/>
    <property type="molecule type" value="Genomic_DNA"/>
</dbReference>
<gene>
    <name evidence="8" type="primary">cobA</name>
    <name evidence="8" type="ORF">DTO57_08100</name>
</gene>
<dbReference type="Gene3D" id="3.30.950.10">
    <property type="entry name" value="Methyltransferase, Cobalt-precorrin-4 Transmethylase, Domain 2"/>
    <property type="match status" value="1"/>
</dbReference>
<sequence length="415" mass="43120">MTMTLGVTLAGRRTVLVGGGSVTARRLTRLVAEGAHVVVVAPELSPEVRTMIDDHGLSWRARRVRREDVDRAWFVHTATGDREVDAQVAAWCETERILCVNASDGSHGSARMTAEVRAGDVIVGVVGDSGVDPRRSARVSTRIRELLERGGADLRRVRESAPGGVALVGGGPGPVDLMTLRARRLLAEADVVIADRLGPVAVLDELDPDVEVIHVGKAPGHHSATQDEINALIVDRASAGRRVVRLKGGDPFVFGRGGEEVTACLAAGVPVEVVPAPTSAVAVPQAAGIPVTHRGTASSVHIINGQHDLTDATRAALADDEVTTVLLMGVAAFRSLAGQALAAGVPADRPVAFVENGHTERQRTTRTTLARAADDAESAGVRNPAVIVIGEVAAAGLLLPAAVPTIAAETGRVST</sequence>
<evidence type="ECO:0000256" key="5">
    <source>
        <dbReference type="ARBA" id="ARBA00023244"/>
    </source>
</evidence>
<proteinExistence type="predicted"/>
<keyword evidence="3 8" id="KW-0808">Transferase</keyword>
<keyword evidence="4" id="KW-0949">S-adenosyl-L-methionine</keyword>
<dbReference type="Pfam" id="PF13241">
    <property type="entry name" value="NAD_binding_7"/>
    <property type="match status" value="1"/>
</dbReference>
<keyword evidence="9" id="KW-1185">Reference proteome</keyword>
<dbReference type="GO" id="GO:0051266">
    <property type="term" value="F:sirohydrochlorin ferrochelatase activity"/>
    <property type="evidence" value="ECO:0007669"/>
    <property type="project" value="InterPro"/>
</dbReference>
<evidence type="ECO:0000313" key="8">
    <source>
        <dbReference type="EMBL" id="RCK60085.1"/>
    </source>
</evidence>
<dbReference type="Gene3D" id="3.40.50.720">
    <property type="entry name" value="NAD(P)-binding Rossmann-like Domain"/>
    <property type="match status" value="1"/>
</dbReference>
<dbReference type="GO" id="GO:0043115">
    <property type="term" value="F:precorrin-2 dehydrogenase activity"/>
    <property type="evidence" value="ECO:0007669"/>
    <property type="project" value="InterPro"/>
</dbReference>
<dbReference type="SUPFAM" id="SSF53790">
    <property type="entry name" value="Tetrapyrrole methylase"/>
    <property type="match status" value="1"/>
</dbReference>
<dbReference type="Pfam" id="PF00590">
    <property type="entry name" value="TP_methylase"/>
    <property type="match status" value="1"/>
</dbReference>
<dbReference type="InterPro" id="IPR000878">
    <property type="entry name" value="4pyrrol_Mease"/>
</dbReference>
<dbReference type="PIRSF" id="PIRSF036426">
    <property type="entry name" value="Sirohaem_synth"/>
    <property type="match status" value="1"/>
</dbReference>
<dbReference type="AlphaFoldDB" id="A0A367Y2H9"/>
<protein>
    <recommendedName>
        <fullName evidence="1">uroporphyrinogen-III C-methyltransferase</fullName>
        <ecNumber evidence="1">2.1.1.107</ecNumber>
    </recommendedName>
</protein>